<evidence type="ECO:0000256" key="4">
    <source>
        <dbReference type="ARBA" id="ARBA00022679"/>
    </source>
</evidence>
<dbReference type="HAMAP" id="MF_00210">
    <property type="entry name" value="EPSP_synth"/>
    <property type="match status" value="1"/>
</dbReference>
<dbReference type="PANTHER" id="PTHR21090:SF5">
    <property type="entry name" value="PENTAFUNCTIONAL AROM POLYPEPTIDE"/>
    <property type="match status" value="1"/>
</dbReference>
<keyword evidence="5 7" id="KW-0057">Aromatic amino acid biosynthesis</keyword>
<evidence type="ECO:0000256" key="3">
    <source>
        <dbReference type="ARBA" id="ARBA00022605"/>
    </source>
</evidence>
<comment type="subunit">
    <text evidence="7">Monomer.</text>
</comment>
<feature type="binding site" evidence="7">
    <location>
        <position position="334"/>
    </location>
    <ligand>
        <name>3-phosphoshikimate</name>
        <dbReference type="ChEBI" id="CHEBI:145989"/>
    </ligand>
</feature>
<dbReference type="Proteomes" id="UP001303236">
    <property type="component" value="Chromosome"/>
</dbReference>
<keyword evidence="4 7" id="KW-0808">Transferase</keyword>
<dbReference type="SUPFAM" id="SSF55205">
    <property type="entry name" value="EPT/RTPC-like"/>
    <property type="match status" value="1"/>
</dbReference>
<evidence type="ECO:0000256" key="1">
    <source>
        <dbReference type="ARBA" id="ARBA00004811"/>
    </source>
</evidence>
<comment type="caution">
    <text evidence="7">Lacks conserved residue(s) required for the propagation of feature annotation.</text>
</comment>
<feature type="binding site" evidence="7">
    <location>
        <position position="166"/>
    </location>
    <ligand>
        <name>3-phosphoshikimate</name>
        <dbReference type="ChEBI" id="CHEBI:145989"/>
    </ligand>
</feature>
<keyword evidence="7" id="KW-0963">Cytoplasm</keyword>
<evidence type="ECO:0000256" key="2">
    <source>
        <dbReference type="ARBA" id="ARBA00009948"/>
    </source>
</evidence>
<dbReference type="NCBIfam" id="TIGR01356">
    <property type="entry name" value="aroA"/>
    <property type="match status" value="1"/>
</dbReference>
<feature type="binding site" evidence="7">
    <location>
        <position position="405"/>
    </location>
    <ligand>
        <name>phosphoenolpyruvate</name>
        <dbReference type="ChEBI" id="CHEBI:58702"/>
    </ligand>
</feature>
<evidence type="ECO:0000313" key="9">
    <source>
        <dbReference type="EMBL" id="WNF29328.1"/>
    </source>
</evidence>
<feature type="binding site" evidence="7">
    <location>
        <position position="166"/>
    </location>
    <ligand>
        <name>phosphoenolpyruvate</name>
        <dbReference type="ChEBI" id="CHEBI:58702"/>
    </ligand>
</feature>
<dbReference type="Pfam" id="PF00275">
    <property type="entry name" value="EPSP_synthase"/>
    <property type="match status" value="1"/>
</dbReference>
<dbReference type="InterPro" id="IPR013792">
    <property type="entry name" value="RNA3'P_cycl/enolpyr_Trfase_a/b"/>
</dbReference>
<gene>
    <name evidence="7 9" type="primary">aroA</name>
    <name evidence="9" type="ORF">RI138_22270</name>
</gene>
<dbReference type="PROSITE" id="PS00885">
    <property type="entry name" value="EPSP_SYNTHASE_2"/>
    <property type="match status" value="1"/>
</dbReference>
<feature type="active site" description="Proton acceptor" evidence="7">
    <location>
        <position position="307"/>
    </location>
</feature>
<dbReference type="EC" id="2.5.1.19" evidence="7"/>
<evidence type="ECO:0000256" key="5">
    <source>
        <dbReference type="ARBA" id="ARBA00023141"/>
    </source>
</evidence>
<feature type="binding site" evidence="7">
    <location>
        <position position="91"/>
    </location>
    <ligand>
        <name>phosphoenolpyruvate</name>
        <dbReference type="ChEBI" id="CHEBI:58702"/>
    </ligand>
</feature>
<feature type="domain" description="Enolpyruvate transferase" evidence="8">
    <location>
        <begin position="14"/>
        <end position="414"/>
    </location>
</feature>
<organism evidence="9 10">
    <name type="scientific">Streptomyces durocortorensis</name>
    <dbReference type="NCBI Taxonomy" id="2811104"/>
    <lineage>
        <taxon>Bacteria</taxon>
        <taxon>Bacillati</taxon>
        <taxon>Actinomycetota</taxon>
        <taxon>Actinomycetes</taxon>
        <taxon>Kitasatosporales</taxon>
        <taxon>Streptomycetaceae</taxon>
        <taxon>Streptomyces</taxon>
    </lineage>
</organism>
<dbReference type="PIRSF" id="PIRSF000505">
    <property type="entry name" value="EPSPS"/>
    <property type="match status" value="1"/>
</dbReference>
<sequence length="427" mass="45367">MTPQISRLRPLSARIPGSKSITTRALLLAAAAKGTSTLWAPLVSHDTLAFRAALGSLGVAVETSPSDQFWDVTGNGRGPVGTGEVWCADAGTAARFLPPFSAAGEGTFTFDGSEQLRARPLSPLMKAMTALGAELETPVPGRFPLTVRASGLEGGELRVDSSMSSQFLSGLLMTAPLMRHPVRADLSGSVSRPYLDMTLALMRRFGADVQESGDGVVEVRPGGYRPAAVVIEPDASTASYVFAAAAATEHRVTVPGLCGRSLQGDLRFVDTLRQLGARVEVSDRDVTVTGTGRLRGGLTLDMGDISDTFMTLAAIAPLADAPLTIGGVRHARFKESDRIAAVAQNLRACGIRVDETEDSVTVHPGPLRPARIACHRDHRIAMAFSVLGLAAQVPLTLDDPSCVTKTFPGFHQEMARLFPYYEVPEYR</sequence>
<dbReference type="InterPro" id="IPR006264">
    <property type="entry name" value="EPSP_synthase"/>
</dbReference>
<evidence type="ECO:0000256" key="7">
    <source>
        <dbReference type="HAMAP-Rule" id="MF_00210"/>
    </source>
</evidence>
<feature type="binding site" evidence="7">
    <location>
        <position position="24"/>
    </location>
    <ligand>
        <name>3-phosphoshikimate</name>
        <dbReference type="ChEBI" id="CHEBI:145989"/>
    </ligand>
</feature>
<dbReference type="InterPro" id="IPR036968">
    <property type="entry name" value="Enolpyruvate_Tfrase_sf"/>
</dbReference>
<reference evidence="9 10" key="1">
    <citation type="submission" date="2023-09" db="EMBL/GenBank/DDBJ databases">
        <title>Genome completion map analysis of the actinomycetes C11-1.</title>
        <authorList>
            <person name="Qin P."/>
            <person name="Guan P."/>
        </authorList>
    </citation>
    <scope>NUCLEOTIDE SEQUENCE [LARGE SCALE GENOMIC DNA]</scope>
    <source>
        <strain evidence="9 10">C11-1</strain>
    </source>
</reference>
<evidence type="ECO:0000313" key="10">
    <source>
        <dbReference type="Proteomes" id="UP001303236"/>
    </source>
</evidence>
<name>A0ABY9VZX4_9ACTN</name>
<feature type="binding site" evidence="7">
    <location>
        <position position="19"/>
    </location>
    <ligand>
        <name>3-phosphoshikimate</name>
        <dbReference type="ChEBI" id="CHEBI:145989"/>
    </ligand>
</feature>
<evidence type="ECO:0000256" key="6">
    <source>
        <dbReference type="ARBA" id="ARBA00044633"/>
    </source>
</evidence>
<dbReference type="EMBL" id="CP134500">
    <property type="protein sequence ID" value="WNF29328.1"/>
    <property type="molecule type" value="Genomic_DNA"/>
</dbReference>
<feature type="binding site" evidence="7">
    <location>
        <position position="307"/>
    </location>
    <ligand>
        <name>3-phosphoshikimate</name>
        <dbReference type="ChEBI" id="CHEBI:145989"/>
    </ligand>
</feature>
<feature type="binding site" evidence="7">
    <location>
        <position position="164"/>
    </location>
    <ligand>
        <name>3-phosphoshikimate</name>
        <dbReference type="ChEBI" id="CHEBI:145989"/>
    </ligand>
</feature>
<keyword evidence="10" id="KW-1185">Reference proteome</keyword>
<evidence type="ECO:0000259" key="8">
    <source>
        <dbReference type="Pfam" id="PF00275"/>
    </source>
</evidence>
<dbReference type="InterPro" id="IPR001986">
    <property type="entry name" value="Enolpyruvate_Tfrase_dom"/>
</dbReference>
<feature type="binding site" evidence="7">
    <location>
        <position position="19"/>
    </location>
    <ligand>
        <name>phosphoenolpyruvate</name>
        <dbReference type="ChEBI" id="CHEBI:58702"/>
    </ligand>
</feature>
<feature type="binding site" evidence="7">
    <location>
        <position position="165"/>
    </location>
    <ligand>
        <name>3-phosphoshikimate</name>
        <dbReference type="ChEBI" id="CHEBI:145989"/>
    </ligand>
</feature>
<comment type="pathway">
    <text evidence="1 7">Metabolic intermediate biosynthesis; chorismate biosynthesis; chorismate from D-erythrose 4-phosphate and phosphoenolpyruvate: step 6/7.</text>
</comment>
<dbReference type="GO" id="GO:0003866">
    <property type="term" value="F:3-phosphoshikimate 1-carboxyvinyltransferase activity"/>
    <property type="evidence" value="ECO:0007669"/>
    <property type="project" value="UniProtKB-EC"/>
</dbReference>
<comment type="function">
    <text evidence="7">Catalyzes the transfer of the enolpyruvyl moiety of phosphoenolpyruvate (PEP) to the 5-hydroxyl of shikimate-3-phosphate (S3P) to produce enolpyruvyl shikimate-3-phosphate and inorganic phosphate.</text>
</comment>
<comment type="catalytic activity">
    <reaction evidence="6">
        <text>3-phosphoshikimate + phosphoenolpyruvate = 5-O-(1-carboxyvinyl)-3-phosphoshikimate + phosphate</text>
        <dbReference type="Rhea" id="RHEA:21256"/>
        <dbReference type="ChEBI" id="CHEBI:43474"/>
        <dbReference type="ChEBI" id="CHEBI:57701"/>
        <dbReference type="ChEBI" id="CHEBI:58702"/>
        <dbReference type="ChEBI" id="CHEBI:145989"/>
        <dbReference type="EC" id="2.5.1.19"/>
    </reaction>
    <physiologicalReaction direction="left-to-right" evidence="6">
        <dbReference type="Rhea" id="RHEA:21257"/>
    </physiologicalReaction>
</comment>
<feature type="binding site" evidence="7">
    <location>
        <position position="379"/>
    </location>
    <ligand>
        <name>phosphoenolpyruvate</name>
        <dbReference type="ChEBI" id="CHEBI:58702"/>
    </ligand>
</feature>
<dbReference type="CDD" id="cd01556">
    <property type="entry name" value="EPSP_synthase"/>
    <property type="match status" value="1"/>
</dbReference>
<feature type="binding site" evidence="7">
    <location>
        <position position="119"/>
    </location>
    <ligand>
        <name>phosphoenolpyruvate</name>
        <dbReference type="ChEBI" id="CHEBI:58702"/>
    </ligand>
</feature>
<comment type="subcellular location">
    <subcellularLocation>
        <location evidence="7">Cytoplasm</location>
    </subcellularLocation>
</comment>
<keyword evidence="3 7" id="KW-0028">Amino-acid biosynthesis</keyword>
<comment type="similarity">
    <text evidence="2 7">Belongs to the EPSP synthase family.</text>
</comment>
<dbReference type="Gene3D" id="3.65.10.10">
    <property type="entry name" value="Enolpyruvate transferase domain"/>
    <property type="match status" value="2"/>
</dbReference>
<protein>
    <recommendedName>
        <fullName evidence="7">3-phosphoshikimate 1-carboxyvinyltransferase</fullName>
        <ecNumber evidence="7">2.5.1.19</ecNumber>
    </recommendedName>
    <alternativeName>
        <fullName evidence="7">5-enolpyruvylshikimate-3-phosphate synthase</fullName>
        <shortName evidence="7">EPSP synthase</shortName>
        <shortName evidence="7">EPSPS</shortName>
    </alternativeName>
</protein>
<proteinExistence type="inferred from homology"/>
<dbReference type="PANTHER" id="PTHR21090">
    <property type="entry name" value="AROM/DEHYDROQUINATE SYNTHASE"/>
    <property type="match status" value="1"/>
</dbReference>
<feature type="binding site" evidence="7">
    <location>
        <position position="20"/>
    </location>
    <ligand>
        <name>3-phosphoshikimate</name>
        <dbReference type="ChEBI" id="CHEBI:145989"/>
    </ligand>
</feature>
<feature type="binding site" evidence="7">
    <location>
        <position position="338"/>
    </location>
    <ligand>
        <name>phosphoenolpyruvate</name>
        <dbReference type="ChEBI" id="CHEBI:58702"/>
    </ligand>
</feature>
<accession>A0ABY9VZX4</accession>
<dbReference type="InterPro" id="IPR023193">
    <property type="entry name" value="EPSP_synthase_CS"/>
</dbReference>